<dbReference type="RefSeq" id="WP_120462535.1">
    <property type="nucleotide sequence ID" value="NZ_BMIW01000003.1"/>
</dbReference>
<proteinExistence type="predicted"/>
<dbReference type="Gene3D" id="1.20.1270.90">
    <property type="entry name" value="AF1782-like"/>
    <property type="match status" value="1"/>
</dbReference>
<keyword evidence="2" id="KW-1185">Reference proteome</keyword>
<evidence type="ECO:0000313" key="1">
    <source>
        <dbReference type="EMBL" id="GGF86859.1"/>
    </source>
</evidence>
<reference evidence="2" key="1">
    <citation type="journal article" date="2019" name="Int. J. Syst. Evol. Microbiol.">
        <title>The Global Catalogue of Microorganisms (GCM) 10K type strain sequencing project: providing services to taxonomists for standard genome sequencing and annotation.</title>
        <authorList>
            <consortium name="The Broad Institute Genomics Platform"/>
            <consortium name="The Broad Institute Genome Sequencing Center for Infectious Disease"/>
            <person name="Wu L."/>
            <person name="Ma J."/>
        </authorList>
    </citation>
    <scope>NUCLEOTIDE SEQUENCE [LARGE SCALE GENOMIC DNA]</scope>
    <source>
        <strain evidence="2">CGMCC 1.15420</strain>
    </source>
</reference>
<dbReference type="EMBL" id="BMIW01000003">
    <property type="protein sequence ID" value="GGF86859.1"/>
    <property type="molecule type" value="Genomic_DNA"/>
</dbReference>
<sequence length="151" mass="16628">MAKSKFDKLLEAIEAANKIKSESAIGEEIGQFTKESFDEFTSAIGAADTVSKVKDSEPSVYEEALASLVSSVKAFKDSAIQDSKEREQRQNKVVADNQNLELKGVILKGWHEGRKGTHSIHLKNRIVSFVDGRSDVTPELAEDLQKAGYIE</sequence>
<comment type="caution">
    <text evidence="1">The sequence shown here is derived from an EMBL/GenBank/DDBJ whole genome shotgun (WGS) entry which is preliminary data.</text>
</comment>
<evidence type="ECO:0000313" key="2">
    <source>
        <dbReference type="Proteomes" id="UP000608420"/>
    </source>
</evidence>
<organism evidence="1 2">
    <name type="scientific">Paenibacillus aceti</name>
    <dbReference type="NCBI Taxonomy" id="1820010"/>
    <lineage>
        <taxon>Bacteria</taxon>
        <taxon>Bacillati</taxon>
        <taxon>Bacillota</taxon>
        <taxon>Bacilli</taxon>
        <taxon>Bacillales</taxon>
        <taxon>Paenibacillaceae</taxon>
        <taxon>Paenibacillus</taxon>
    </lineage>
</organism>
<name>A0ABQ1VQY4_9BACL</name>
<protein>
    <submittedName>
        <fullName evidence="1">Uncharacterized protein</fullName>
    </submittedName>
</protein>
<gene>
    <name evidence="1" type="ORF">GCM10010913_05420</name>
</gene>
<dbReference type="Proteomes" id="UP000608420">
    <property type="component" value="Unassembled WGS sequence"/>
</dbReference>
<accession>A0ABQ1VQY4</accession>